<comment type="similarity">
    <text evidence="2">Belongs to the DapA family.</text>
</comment>
<keyword evidence="1 2" id="KW-0456">Lyase</keyword>
<feature type="active site" description="Schiff-base intermediate with substrate" evidence="3">
    <location>
        <position position="173"/>
    </location>
</feature>
<evidence type="ECO:0000256" key="2">
    <source>
        <dbReference type="PIRNR" id="PIRNR001365"/>
    </source>
</evidence>
<feature type="binding site" evidence="4">
    <location>
        <position position="214"/>
    </location>
    <ligand>
        <name>pyruvate</name>
        <dbReference type="ChEBI" id="CHEBI:15361"/>
    </ligand>
</feature>
<protein>
    <submittedName>
        <fullName evidence="5">Dihydrodipicolinate synthase family protein</fullName>
    </submittedName>
</protein>
<dbReference type="Proteomes" id="UP000233332">
    <property type="component" value="Unassembled WGS sequence"/>
</dbReference>
<dbReference type="InterPro" id="IPR002220">
    <property type="entry name" value="DapA-like"/>
</dbReference>
<dbReference type="Pfam" id="PF00701">
    <property type="entry name" value="DHDPS"/>
    <property type="match status" value="1"/>
</dbReference>
<dbReference type="PANTHER" id="PTHR12128">
    <property type="entry name" value="DIHYDRODIPICOLINATE SYNTHASE"/>
    <property type="match status" value="1"/>
</dbReference>
<name>A0A2N3L7I7_9PROT</name>
<comment type="caution">
    <text evidence="5">The sequence shown here is derived from an EMBL/GenBank/DDBJ whole genome shotgun (WGS) entry which is preliminary data.</text>
</comment>
<dbReference type="SMART" id="SM01130">
    <property type="entry name" value="DHDPS"/>
    <property type="match status" value="1"/>
</dbReference>
<evidence type="ECO:0000256" key="3">
    <source>
        <dbReference type="PIRSR" id="PIRSR001365-1"/>
    </source>
</evidence>
<proteinExistence type="inferred from homology"/>
<dbReference type="RefSeq" id="WP_101301239.1">
    <property type="nucleotide sequence ID" value="NZ_NXGX01000003.1"/>
</dbReference>
<organism evidence="5 6">
    <name type="scientific">Thalassospira lohafexi</name>
    <dbReference type="NCBI Taxonomy" id="744227"/>
    <lineage>
        <taxon>Bacteria</taxon>
        <taxon>Pseudomonadati</taxon>
        <taxon>Pseudomonadota</taxon>
        <taxon>Alphaproteobacteria</taxon>
        <taxon>Rhodospirillales</taxon>
        <taxon>Thalassospiraceae</taxon>
        <taxon>Thalassospira</taxon>
    </lineage>
</organism>
<dbReference type="PRINTS" id="PR00146">
    <property type="entry name" value="DHPICSNTHASE"/>
</dbReference>
<dbReference type="Gene3D" id="3.20.20.70">
    <property type="entry name" value="Aldolase class I"/>
    <property type="match status" value="1"/>
</dbReference>
<gene>
    <name evidence="5" type="ORF">COO92_07970</name>
</gene>
<dbReference type="PIRSF" id="PIRSF001365">
    <property type="entry name" value="DHDPS"/>
    <property type="match status" value="1"/>
</dbReference>
<dbReference type="GO" id="GO:0008840">
    <property type="term" value="F:4-hydroxy-tetrahydrodipicolinate synthase activity"/>
    <property type="evidence" value="ECO:0007669"/>
    <property type="project" value="TreeGrafter"/>
</dbReference>
<keyword evidence="6" id="KW-1185">Reference proteome</keyword>
<dbReference type="InterPro" id="IPR013785">
    <property type="entry name" value="Aldolase_TIM"/>
</dbReference>
<reference evidence="5 6" key="1">
    <citation type="submission" date="2017-09" db="EMBL/GenBank/DDBJ databases">
        <title>Biodiversity and function of Thalassospira species in the particle-attached aromatic-hydrocarbon-degrading consortia from the surface seawater of the China South Sea.</title>
        <authorList>
            <person name="Dong C."/>
            <person name="Lai Q."/>
            <person name="Shao Z."/>
        </authorList>
    </citation>
    <scope>NUCLEOTIDE SEQUENCE [LARGE SCALE GENOMIC DNA]</scope>
    <source>
        <strain evidence="5 6">139Z-12</strain>
    </source>
</reference>
<accession>A0A2N3L7I7</accession>
<dbReference type="SUPFAM" id="SSF51569">
    <property type="entry name" value="Aldolase"/>
    <property type="match status" value="1"/>
</dbReference>
<dbReference type="PANTHER" id="PTHR12128:SF67">
    <property type="entry name" value="BLR3884 PROTEIN"/>
    <property type="match status" value="1"/>
</dbReference>
<evidence type="ECO:0000313" key="5">
    <source>
        <dbReference type="EMBL" id="PKR58785.1"/>
    </source>
</evidence>
<dbReference type="EMBL" id="NXGX01000003">
    <property type="protein sequence ID" value="PKR58785.1"/>
    <property type="molecule type" value="Genomic_DNA"/>
</dbReference>
<dbReference type="CDD" id="cd00408">
    <property type="entry name" value="DHDPS-like"/>
    <property type="match status" value="1"/>
</dbReference>
<sequence>MTAPRTEKFGISAAITTPFTQTGAVDTALLCAHAKSVLDQGCASVTLGGTTGEGPSLSLSETIPAYKALTAASIDPSKIVFGILQSALPDAIDAARQVSSLGCKYILVAPPYYFKGVSDAGQVAWFDQFLTAISDTGLNVILYHIPQMTAAPITPDMVGAIIKAHPSMIAGVKDSSGDWDNAMTLLDRFSDRHILIGDERMLGAAIKRGASGAICGVANIAPGLLIPLLDGKEPDKNLTPLVNALLEYPVTPVIKALVAHVTDTPAWRRVRAPLVELDQGQYELITNTYNRLFESGND</sequence>
<dbReference type="AlphaFoldDB" id="A0A2N3L7I7"/>
<evidence type="ECO:0000256" key="4">
    <source>
        <dbReference type="PIRSR" id="PIRSR001365-2"/>
    </source>
</evidence>
<evidence type="ECO:0000256" key="1">
    <source>
        <dbReference type="ARBA" id="ARBA00023239"/>
    </source>
</evidence>
<evidence type="ECO:0000313" key="6">
    <source>
        <dbReference type="Proteomes" id="UP000233332"/>
    </source>
</evidence>
<feature type="active site" description="Proton donor/acceptor" evidence="3">
    <location>
        <position position="143"/>
    </location>
</feature>
<feature type="binding site" evidence="4">
    <location>
        <position position="51"/>
    </location>
    <ligand>
        <name>pyruvate</name>
        <dbReference type="ChEBI" id="CHEBI:15361"/>
    </ligand>
</feature>